<dbReference type="Proteomes" id="UP000585721">
    <property type="component" value="Unassembled WGS sequence"/>
</dbReference>
<name>A0A841GKR3_9GAMM</name>
<evidence type="ECO:0000313" key="1">
    <source>
        <dbReference type="EMBL" id="MBB6055771.1"/>
    </source>
</evidence>
<keyword evidence="2" id="KW-1185">Reference proteome</keyword>
<evidence type="ECO:0000313" key="2">
    <source>
        <dbReference type="Proteomes" id="UP000585721"/>
    </source>
</evidence>
<dbReference type="RefSeq" id="WP_188026518.1">
    <property type="nucleotide sequence ID" value="NZ_JACHGR010000005.1"/>
</dbReference>
<organism evidence="1 2">
    <name type="scientific">Tolumonas osonensis</name>
    <dbReference type="NCBI Taxonomy" id="675874"/>
    <lineage>
        <taxon>Bacteria</taxon>
        <taxon>Pseudomonadati</taxon>
        <taxon>Pseudomonadota</taxon>
        <taxon>Gammaproteobacteria</taxon>
        <taxon>Aeromonadales</taxon>
        <taxon>Aeromonadaceae</taxon>
        <taxon>Tolumonas</taxon>
    </lineage>
</organism>
<proteinExistence type="predicted"/>
<reference evidence="1 2" key="1">
    <citation type="submission" date="2020-08" db="EMBL/GenBank/DDBJ databases">
        <title>Genomic Encyclopedia of Type Strains, Phase IV (KMG-IV): sequencing the most valuable type-strain genomes for metagenomic binning, comparative biology and taxonomic classification.</title>
        <authorList>
            <person name="Goeker M."/>
        </authorList>
    </citation>
    <scope>NUCLEOTIDE SEQUENCE [LARGE SCALE GENOMIC DNA]</scope>
    <source>
        <strain evidence="1 2">DSM 22975</strain>
    </source>
</reference>
<protein>
    <submittedName>
        <fullName evidence="1">Uncharacterized protein</fullName>
    </submittedName>
</protein>
<gene>
    <name evidence="1" type="ORF">HNR75_001689</name>
</gene>
<accession>A0A841GKR3</accession>
<dbReference type="EMBL" id="JACHGR010000005">
    <property type="protein sequence ID" value="MBB6055771.1"/>
    <property type="molecule type" value="Genomic_DNA"/>
</dbReference>
<sequence length="168" mass="19340">MSDLKQQYEKMVVARSWDKDTQIRFFLEYAQEYKLGEHFLSYLGLKPAPGLKVLTASDHYSFEQLIRLVIKDEAVTNAIKDNSLVTRDMHPWSVQDVIKCVASCMSIAIDPENKQLVQELLAYFNLKHAFFSQPDDDATAGVNDKQNPDDYLDNMYARYAHIVGMPQK</sequence>
<comment type="caution">
    <text evidence="1">The sequence shown here is derived from an EMBL/GenBank/DDBJ whole genome shotgun (WGS) entry which is preliminary data.</text>
</comment>
<dbReference type="AlphaFoldDB" id="A0A841GKR3"/>